<dbReference type="PANTHER" id="PTHR24012">
    <property type="entry name" value="RNA BINDING PROTEIN"/>
    <property type="match status" value="1"/>
</dbReference>
<accession>A0A0H5C0X6</accession>
<organism evidence="6 7">
    <name type="scientific">Cyberlindnera jadinii (strain ATCC 18201 / CBS 1600 / BCRC 20928 / JCM 3617 / NBRC 0987 / NRRL Y-1542)</name>
    <name type="common">Torula yeast</name>
    <name type="synonym">Candida utilis</name>
    <dbReference type="NCBI Taxonomy" id="983966"/>
    <lineage>
        <taxon>Eukaryota</taxon>
        <taxon>Fungi</taxon>
        <taxon>Dikarya</taxon>
        <taxon>Ascomycota</taxon>
        <taxon>Saccharomycotina</taxon>
        <taxon>Saccharomycetes</taxon>
        <taxon>Phaffomycetales</taxon>
        <taxon>Phaffomycetaceae</taxon>
        <taxon>Cyberlindnera</taxon>
    </lineage>
</organism>
<evidence type="ECO:0000313" key="7">
    <source>
        <dbReference type="Proteomes" id="UP000038830"/>
    </source>
</evidence>
<dbReference type="SUPFAM" id="SSF54928">
    <property type="entry name" value="RNA-binding domain, RBD"/>
    <property type="match status" value="2"/>
</dbReference>
<dbReference type="Proteomes" id="UP000038830">
    <property type="component" value="Unassembled WGS sequence"/>
</dbReference>
<gene>
    <name evidence="6" type="primary">pabp</name>
    <name evidence="6" type="ORF">BN1211_1545</name>
</gene>
<dbReference type="Pfam" id="PF00076">
    <property type="entry name" value="RRM_1"/>
    <property type="match status" value="3"/>
</dbReference>
<dbReference type="SMART" id="SM00360">
    <property type="entry name" value="RRM"/>
    <property type="match status" value="3"/>
</dbReference>
<evidence type="ECO:0000313" key="6">
    <source>
        <dbReference type="EMBL" id="CEP21450.1"/>
    </source>
</evidence>
<protein>
    <submittedName>
        <fullName evidence="6">Pabp protein</fullName>
    </submittedName>
</protein>
<dbReference type="InterPro" id="IPR000504">
    <property type="entry name" value="RRM_dom"/>
</dbReference>
<feature type="domain" description="RRM" evidence="5">
    <location>
        <begin position="363"/>
        <end position="440"/>
    </location>
</feature>
<evidence type="ECO:0000256" key="1">
    <source>
        <dbReference type="ARBA" id="ARBA00022737"/>
    </source>
</evidence>
<sequence>MTSEEHTHHFHSPFNSNCVVTLKRKDGVENNGTELAAITDLLTSTFEKFQVLESSSDALKVKFIDKDEAHGLEKLLGEKFPSLAEAWNVSFDYDALTHPGNIYVRGLTHDIDTQDLHQLFGPFGTIISCKIVTDEFGRSQGYGFVNFNNGASADEAIEKLNGLLVNGSKLYLNHHIAKNERLERIDYERLHFTNLYVKNLPESYNEDKLKTLFGDFGEVTSVLLPESKDKSSTQSPAQSPESSSASLPNSGSSGQSAKRFGFVGLKTHQAALKAIEALNGKEVEPGCEIFVSRAYSRDERRHASHSPPAMNVPAQHYLPMVHTPVVPMMQPMVQSPQQQSTSLNSPTMATTFLPLPGPHQQQSNLYVKNLTPDIDDDALYSAFAPYGIIVSAKIMTAEDGSPRGFGFVCYKTVQEASRALVAMNDSVLDGQVIHVSFAQRNKRKPRGYNNAGTNGVINGGNGYRVNGYNNYQYYYQMPQGQNQFSYNQQYVPYANGGNRYNANGFKTKKYTQLQEQETQLSETKLNDHDLSIVELSAEVASAPSDDEKRAKVLEVLILPSLRKQGKSEEQGDAVLDKLLQQYQNGNGGSTDEKQDFWLDMINDWANEDKLLKQLNELSV</sequence>
<feature type="domain" description="RRM" evidence="5">
    <location>
        <begin position="193"/>
        <end position="296"/>
    </location>
</feature>
<name>A0A0H5C0X6_CYBJN</name>
<dbReference type="InterPro" id="IPR012677">
    <property type="entry name" value="Nucleotide-bd_a/b_plait_sf"/>
</dbReference>
<feature type="region of interest" description="Disordered" evidence="4">
    <location>
        <begin position="226"/>
        <end position="255"/>
    </location>
</feature>
<dbReference type="AlphaFoldDB" id="A0A0H5C0X6"/>
<dbReference type="EMBL" id="CDQK01000002">
    <property type="protein sequence ID" value="CEP21450.1"/>
    <property type="molecule type" value="Genomic_DNA"/>
</dbReference>
<feature type="domain" description="RRM" evidence="5">
    <location>
        <begin position="100"/>
        <end position="177"/>
    </location>
</feature>
<evidence type="ECO:0000259" key="5">
    <source>
        <dbReference type="PROSITE" id="PS50102"/>
    </source>
</evidence>
<keyword evidence="2 3" id="KW-0694">RNA-binding</keyword>
<feature type="compositionally biased region" description="Low complexity" evidence="4">
    <location>
        <begin position="232"/>
        <end position="255"/>
    </location>
</feature>
<evidence type="ECO:0000256" key="3">
    <source>
        <dbReference type="PROSITE-ProRule" id="PRU00176"/>
    </source>
</evidence>
<dbReference type="GO" id="GO:0003723">
    <property type="term" value="F:RNA binding"/>
    <property type="evidence" value="ECO:0007669"/>
    <property type="project" value="UniProtKB-UniRule"/>
</dbReference>
<dbReference type="PROSITE" id="PS50102">
    <property type="entry name" value="RRM"/>
    <property type="match status" value="3"/>
</dbReference>
<dbReference type="Gene3D" id="3.30.70.330">
    <property type="match status" value="3"/>
</dbReference>
<keyword evidence="1" id="KW-0677">Repeat</keyword>
<reference evidence="7" key="1">
    <citation type="journal article" date="2015" name="J. Biotechnol.">
        <title>The structure of the Cyberlindnera jadinii genome and its relation to Candida utilis analyzed by the occurrence of single nucleotide polymorphisms.</title>
        <authorList>
            <person name="Rupp O."/>
            <person name="Brinkrolf K."/>
            <person name="Buerth C."/>
            <person name="Kunigo M."/>
            <person name="Schneider J."/>
            <person name="Jaenicke S."/>
            <person name="Goesmann A."/>
            <person name="Puehler A."/>
            <person name="Jaeger K.-E."/>
            <person name="Ernst J.F."/>
        </authorList>
    </citation>
    <scope>NUCLEOTIDE SEQUENCE [LARGE SCALE GENOMIC DNA]</scope>
    <source>
        <strain evidence="7">ATCC 18201 / CBS 1600 / BCRC 20928 / JCM 3617 / NBRC 0987 / NRRL Y-1542</strain>
    </source>
</reference>
<evidence type="ECO:0000256" key="4">
    <source>
        <dbReference type="SAM" id="MobiDB-lite"/>
    </source>
</evidence>
<proteinExistence type="predicted"/>
<evidence type="ECO:0000256" key="2">
    <source>
        <dbReference type="ARBA" id="ARBA00022884"/>
    </source>
</evidence>
<dbReference type="InterPro" id="IPR035979">
    <property type="entry name" value="RBD_domain_sf"/>
</dbReference>